<evidence type="ECO:0000256" key="1">
    <source>
        <dbReference type="SAM" id="MobiDB-lite"/>
    </source>
</evidence>
<reference evidence="2 3" key="1">
    <citation type="submission" date="2018-02" db="EMBL/GenBank/DDBJ databases">
        <title>Comparative genomes isolates from brazilian mangrove.</title>
        <authorList>
            <person name="Araujo J.E."/>
            <person name="Taketani R.G."/>
            <person name="Silva M.C.P."/>
            <person name="Loureco M.V."/>
            <person name="Andreote F.D."/>
        </authorList>
    </citation>
    <scope>NUCLEOTIDE SEQUENCE [LARGE SCALE GENOMIC DNA]</scope>
    <source>
        <strain evidence="2 3">NAP PRIS-MGV</strain>
    </source>
</reference>
<name>A0A2S8G2A3_9BACT</name>
<sequence>MSSLVFQKSIPGGSPNGKLKMARNRKSRRQQHGSAWHWMPENCWCDTLPGTKKWMPISSASSKDSRALACERSCPTWLWLPGSSQRFQVGKQIRQFFV</sequence>
<dbReference type="Proteomes" id="UP000239388">
    <property type="component" value="Unassembled WGS sequence"/>
</dbReference>
<gene>
    <name evidence="2" type="ORF">C5Y98_10025</name>
</gene>
<protein>
    <submittedName>
        <fullName evidence="2">Uncharacterized protein</fullName>
    </submittedName>
</protein>
<comment type="caution">
    <text evidence="2">The sequence shown here is derived from an EMBL/GenBank/DDBJ whole genome shotgun (WGS) entry which is preliminary data.</text>
</comment>
<feature type="region of interest" description="Disordered" evidence="1">
    <location>
        <begin position="1"/>
        <end position="34"/>
    </location>
</feature>
<feature type="compositionally biased region" description="Basic residues" evidence="1">
    <location>
        <begin position="20"/>
        <end position="31"/>
    </location>
</feature>
<accession>A0A2S8G2A3</accession>
<evidence type="ECO:0000313" key="3">
    <source>
        <dbReference type="Proteomes" id="UP000239388"/>
    </source>
</evidence>
<dbReference type="AlphaFoldDB" id="A0A2S8G2A3"/>
<organism evidence="2 3">
    <name type="scientific">Blastopirellula marina</name>
    <dbReference type="NCBI Taxonomy" id="124"/>
    <lineage>
        <taxon>Bacteria</taxon>
        <taxon>Pseudomonadati</taxon>
        <taxon>Planctomycetota</taxon>
        <taxon>Planctomycetia</taxon>
        <taxon>Pirellulales</taxon>
        <taxon>Pirellulaceae</taxon>
        <taxon>Blastopirellula</taxon>
    </lineage>
</organism>
<dbReference type="EMBL" id="PUIB01000011">
    <property type="protein sequence ID" value="PQO38391.1"/>
    <property type="molecule type" value="Genomic_DNA"/>
</dbReference>
<proteinExistence type="predicted"/>
<evidence type="ECO:0000313" key="2">
    <source>
        <dbReference type="EMBL" id="PQO38391.1"/>
    </source>
</evidence>